<proteinExistence type="predicted"/>
<organism evidence="2 3">
    <name type="scientific">Rhodococcus jostii (strain RHA1)</name>
    <dbReference type="NCBI Taxonomy" id="101510"/>
    <lineage>
        <taxon>Bacteria</taxon>
        <taxon>Bacillati</taxon>
        <taxon>Actinomycetota</taxon>
        <taxon>Actinomycetes</taxon>
        <taxon>Mycobacteriales</taxon>
        <taxon>Nocardiaceae</taxon>
        <taxon>Rhodococcus</taxon>
    </lineage>
</organism>
<name>Q0SDB5_RHOJR</name>
<accession>Q0SDB5</accession>
<protein>
    <submittedName>
        <fullName evidence="2">Uncharacterized protein</fullName>
    </submittedName>
</protein>
<reference evidence="3" key="1">
    <citation type="journal article" date="2006" name="Proc. Natl. Acad. Sci. U.S.A.">
        <title>The complete genome of Rhodococcus sp. RHA1 provides insights into a catabolic powerhouse.</title>
        <authorList>
            <person name="McLeod M.P."/>
            <person name="Warren R.L."/>
            <person name="Hsiao W.W.L."/>
            <person name="Araki N."/>
            <person name="Myhre M."/>
            <person name="Fernandes C."/>
            <person name="Miyazawa D."/>
            <person name="Wong W."/>
            <person name="Lillquist A.L."/>
            <person name="Wang D."/>
            <person name="Dosanjh M."/>
            <person name="Hara H."/>
            <person name="Petrescu A."/>
            <person name="Morin R.D."/>
            <person name="Yang G."/>
            <person name="Stott J.M."/>
            <person name="Schein J.E."/>
            <person name="Shin H."/>
            <person name="Smailus D."/>
            <person name="Siddiqui A.S."/>
            <person name="Marra M.A."/>
            <person name="Jones S.J.M."/>
            <person name="Holt R."/>
            <person name="Brinkman F.S.L."/>
            <person name="Miyauchi K."/>
            <person name="Fukuda M."/>
            <person name="Davies J.E."/>
            <person name="Mohn W.W."/>
            <person name="Eltis L.D."/>
        </authorList>
    </citation>
    <scope>NUCLEOTIDE SEQUENCE [LARGE SCALE GENOMIC DNA]</scope>
    <source>
        <strain evidence="3">RHA1</strain>
    </source>
</reference>
<evidence type="ECO:0000313" key="3">
    <source>
        <dbReference type="Proteomes" id="UP000008710"/>
    </source>
</evidence>
<evidence type="ECO:0000256" key="1">
    <source>
        <dbReference type="SAM" id="MobiDB-lite"/>
    </source>
</evidence>
<evidence type="ECO:0000313" key="2">
    <source>
        <dbReference type="EMBL" id="ABG94471.1"/>
    </source>
</evidence>
<dbReference type="EMBL" id="CP000431">
    <property type="protein sequence ID" value="ABG94471.1"/>
    <property type="molecule type" value="Genomic_DNA"/>
</dbReference>
<sequence length="105" mass="11359">MPGEIQRTSRETVPREPRPDGSPQAARPSTADPFGRGPSPVARGPRTNDRTHLLGPRAARREIILTPFDELLDLRHIVALNSLLCPAMLGGGGIDLPNLLHPSMN</sequence>
<feature type="compositionally biased region" description="Basic and acidic residues" evidence="1">
    <location>
        <begin position="7"/>
        <end position="19"/>
    </location>
</feature>
<feature type="region of interest" description="Disordered" evidence="1">
    <location>
        <begin position="1"/>
        <end position="56"/>
    </location>
</feature>
<gene>
    <name evidence="2" type="ordered locus">RHA1_ro02666</name>
</gene>
<dbReference type="Proteomes" id="UP000008710">
    <property type="component" value="Chromosome"/>
</dbReference>
<dbReference type="KEGG" id="rha:RHA1_ro02666"/>
<dbReference type="HOGENOM" id="CLU_2234469_0_0_11"/>
<dbReference type="AlphaFoldDB" id="Q0SDB5"/>